<feature type="transmembrane region" description="Helical" evidence="1">
    <location>
        <begin position="238"/>
        <end position="257"/>
    </location>
</feature>
<feature type="transmembrane region" description="Helical" evidence="1">
    <location>
        <begin position="211"/>
        <end position="232"/>
    </location>
</feature>
<dbReference type="KEGG" id="dce:O6P33_03105"/>
<feature type="transmembrane region" description="Helical" evidence="1">
    <location>
        <begin position="102"/>
        <end position="121"/>
    </location>
</feature>
<gene>
    <name evidence="3" type="ORF">O6P33_03105</name>
</gene>
<keyword evidence="1" id="KW-1133">Transmembrane helix</keyword>
<dbReference type="EMBL" id="CP114976">
    <property type="protein sequence ID" value="WBE25846.1"/>
    <property type="molecule type" value="Genomic_DNA"/>
</dbReference>
<evidence type="ECO:0000313" key="4">
    <source>
        <dbReference type="Proteomes" id="UP001212189"/>
    </source>
</evidence>
<feature type="transmembrane region" description="Helical" evidence="1">
    <location>
        <begin position="72"/>
        <end position="90"/>
    </location>
</feature>
<feature type="transmembrane region" description="Helical" evidence="1">
    <location>
        <begin position="178"/>
        <end position="199"/>
    </location>
</feature>
<name>A0AAE9VVV9_9GAMM</name>
<accession>A0AAE9VVV9</accession>
<keyword evidence="1" id="KW-0812">Transmembrane</keyword>
<protein>
    <submittedName>
        <fullName evidence="3">DUF2157 domain-containing protein</fullName>
    </submittedName>
</protein>
<organism evidence="3 4">
    <name type="scientific">Denitrificimonas caeni</name>
    <dbReference type="NCBI Taxonomy" id="521720"/>
    <lineage>
        <taxon>Bacteria</taxon>
        <taxon>Pseudomonadati</taxon>
        <taxon>Pseudomonadota</taxon>
        <taxon>Gammaproteobacteria</taxon>
        <taxon>Pseudomonadales</taxon>
        <taxon>Pseudomonadaceae</taxon>
        <taxon>Denitrificimonas</taxon>
    </lineage>
</organism>
<proteinExistence type="predicted"/>
<dbReference type="Proteomes" id="UP001212189">
    <property type="component" value="Chromosome"/>
</dbReference>
<dbReference type="RefSeq" id="WP_269818788.1">
    <property type="nucleotide sequence ID" value="NZ_CP114976.1"/>
</dbReference>
<evidence type="ECO:0000313" key="3">
    <source>
        <dbReference type="EMBL" id="WBE25846.1"/>
    </source>
</evidence>
<feature type="transmembrane region" description="Helical" evidence="1">
    <location>
        <begin position="127"/>
        <end position="144"/>
    </location>
</feature>
<reference evidence="3 4" key="1">
    <citation type="submission" date="2022-12" db="EMBL/GenBank/DDBJ databases">
        <title>Coexistence and Characterization of a Novel Tigecycline Resistance gene tet(X) variant and blaNDM-1 in a Pseudomonas caeni Isolate of Chicken Origin.</title>
        <authorList>
            <person name="Lu X."/>
            <person name="Zhang L."/>
            <person name="Li R."/>
            <person name="Wang Z."/>
        </authorList>
    </citation>
    <scope>NUCLEOTIDE SEQUENCE [LARGE SCALE GENOMIC DNA]</scope>
    <source>
        <strain evidence="3 4">CE14</strain>
    </source>
</reference>
<feature type="transmembrane region" description="Helical" evidence="1">
    <location>
        <begin position="264"/>
        <end position="283"/>
    </location>
</feature>
<evidence type="ECO:0000259" key="2">
    <source>
        <dbReference type="Pfam" id="PF09925"/>
    </source>
</evidence>
<feature type="transmembrane region" description="Helical" evidence="1">
    <location>
        <begin position="45"/>
        <end position="66"/>
    </location>
</feature>
<dbReference type="AlphaFoldDB" id="A0AAE9VVV9"/>
<keyword evidence="4" id="KW-1185">Reference proteome</keyword>
<evidence type="ECO:0000256" key="1">
    <source>
        <dbReference type="SAM" id="Phobius"/>
    </source>
</evidence>
<feature type="domain" description="DUF2157" evidence="2">
    <location>
        <begin position="10"/>
        <end position="151"/>
    </location>
</feature>
<keyword evidence="1" id="KW-0472">Membrane</keyword>
<dbReference type="Pfam" id="PF09925">
    <property type="entry name" value="DUF2157"/>
    <property type="match status" value="1"/>
</dbReference>
<feature type="transmembrane region" description="Helical" evidence="1">
    <location>
        <begin position="289"/>
        <end position="314"/>
    </location>
</feature>
<dbReference type="InterPro" id="IPR018677">
    <property type="entry name" value="DUF2157"/>
</dbReference>
<feature type="transmembrane region" description="Helical" evidence="1">
    <location>
        <begin position="149"/>
        <end position="166"/>
    </location>
</feature>
<sequence>MPSKRQQILDWVASGDLAPDQLEHALQITGCVPSAADNLRLLSRVVLACAVLLLCSGVIFFFAYNWDDLSRFNKFIIAQGALLLSLLPLLRVNLQHPAGQASLFAACLLVGALLALVGQTYQSGADTYELFLIWAVLITPWTLLARLPVLWLLLLVLLNLSLVLALDNLSIHQFSAPFTHPLWSIFALNLGATGLWILATQRSTSTLLLRWGERIIALYSLLIITILAIGYVDSWSNTDVLTLPIWLGFSLTWLYLYRLRQLELMMLSALSLAAIILSVVILVQTLADVIALEALFLLLTLTVLGLSTAATIWLRHLSQRAKLPRTSGSTP</sequence>